<evidence type="ECO:0000256" key="2">
    <source>
        <dbReference type="ARBA" id="ARBA00023125"/>
    </source>
</evidence>
<keyword evidence="1" id="KW-0805">Transcription regulation</keyword>
<dbReference type="CDD" id="cd06267">
    <property type="entry name" value="PBP1_LacI_sugar_binding-like"/>
    <property type="match status" value="1"/>
</dbReference>
<dbReference type="EMBL" id="JBHSQV010000186">
    <property type="protein sequence ID" value="MFC5989020.1"/>
    <property type="molecule type" value="Genomic_DNA"/>
</dbReference>
<dbReference type="Gene3D" id="1.10.260.40">
    <property type="entry name" value="lambda repressor-like DNA-binding domains"/>
    <property type="match status" value="1"/>
</dbReference>
<dbReference type="Pfam" id="PF00356">
    <property type="entry name" value="LacI"/>
    <property type="match status" value="1"/>
</dbReference>
<evidence type="ECO:0000256" key="3">
    <source>
        <dbReference type="ARBA" id="ARBA00023163"/>
    </source>
</evidence>
<dbReference type="PROSITE" id="PS50932">
    <property type="entry name" value="HTH_LACI_2"/>
    <property type="match status" value="1"/>
</dbReference>
<evidence type="ECO:0000313" key="5">
    <source>
        <dbReference type="EMBL" id="MFC5989020.1"/>
    </source>
</evidence>
<reference evidence="6" key="1">
    <citation type="journal article" date="2019" name="Int. J. Syst. Evol. Microbiol.">
        <title>The Global Catalogue of Microorganisms (GCM) 10K type strain sequencing project: providing services to taxonomists for standard genome sequencing and annotation.</title>
        <authorList>
            <consortium name="The Broad Institute Genomics Platform"/>
            <consortium name="The Broad Institute Genome Sequencing Center for Infectious Disease"/>
            <person name="Wu L."/>
            <person name="Ma J."/>
        </authorList>
    </citation>
    <scope>NUCLEOTIDE SEQUENCE [LARGE SCALE GENOMIC DNA]</scope>
    <source>
        <strain evidence="6">CCM 8749</strain>
    </source>
</reference>
<protein>
    <submittedName>
        <fullName evidence="5">LacI family DNA-binding transcriptional regulator</fullName>
    </submittedName>
</protein>
<dbReference type="SUPFAM" id="SSF47413">
    <property type="entry name" value="lambda repressor-like DNA-binding domains"/>
    <property type="match status" value="1"/>
</dbReference>
<dbReference type="InterPro" id="IPR010982">
    <property type="entry name" value="Lambda_DNA-bd_dom_sf"/>
</dbReference>
<organism evidence="5 6">
    <name type="scientific">Marinicrinis lubricantis</name>
    <dbReference type="NCBI Taxonomy" id="2086470"/>
    <lineage>
        <taxon>Bacteria</taxon>
        <taxon>Bacillati</taxon>
        <taxon>Bacillota</taxon>
        <taxon>Bacilli</taxon>
        <taxon>Bacillales</taxon>
        <taxon>Paenibacillaceae</taxon>
    </lineage>
</organism>
<dbReference type="Gene3D" id="3.40.50.2300">
    <property type="match status" value="2"/>
</dbReference>
<comment type="caution">
    <text evidence="5">The sequence shown here is derived from an EMBL/GenBank/DDBJ whole genome shotgun (WGS) entry which is preliminary data.</text>
</comment>
<dbReference type="Pfam" id="PF00532">
    <property type="entry name" value="Peripla_BP_1"/>
    <property type="match status" value="1"/>
</dbReference>
<dbReference type="PANTHER" id="PTHR30146:SF109">
    <property type="entry name" value="HTH-TYPE TRANSCRIPTIONAL REGULATOR GALS"/>
    <property type="match status" value="1"/>
</dbReference>
<evidence type="ECO:0000256" key="1">
    <source>
        <dbReference type="ARBA" id="ARBA00023015"/>
    </source>
</evidence>
<dbReference type="PANTHER" id="PTHR30146">
    <property type="entry name" value="LACI-RELATED TRANSCRIPTIONAL REPRESSOR"/>
    <property type="match status" value="1"/>
</dbReference>
<dbReference type="CDD" id="cd01392">
    <property type="entry name" value="HTH_LacI"/>
    <property type="match status" value="1"/>
</dbReference>
<dbReference type="Proteomes" id="UP001596250">
    <property type="component" value="Unassembled WGS sequence"/>
</dbReference>
<proteinExistence type="predicted"/>
<dbReference type="GO" id="GO:0003677">
    <property type="term" value="F:DNA binding"/>
    <property type="evidence" value="ECO:0007669"/>
    <property type="project" value="UniProtKB-KW"/>
</dbReference>
<dbReference type="InterPro" id="IPR000843">
    <property type="entry name" value="HTH_LacI"/>
</dbReference>
<sequence length="343" mass="38618">MSKHTLESIARLAGVSRGTVSRVVNRQPGVKNEVREKVLSIIEQTGYYPNSQARSLAGGRTENIGVVVFGDDPLFLKHHLFYEVLQGIQSHSTLHHYDLLLFSNRSESDKEYWKQIGDKRKVDGFIIMGEYIKEEYLQYYSERKLPFVLVGKRKFEHVTYPCVTSDYRQGAYKATQHLLGQNNKRIVCIQGIPDSYHEDEKLAGYRMALEASSIPYDSELIVQGEADQHKAAEAVKKLLRKEVTFDAIFAGNDLMAMGAIQALHEHGLNVPHDVSVVGYDDIAAAAFFHPPLTTVSQPKTKLGQEAAELLIKIIQREADFSEPAEIMVTNELIIRGSSVKRID</sequence>
<dbReference type="InterPro" id="IPR001761">
    <property type="entry name" value="Peripla_BP/Lac1_sug-bd_dom"/>
</dbReference>
<evidence type="ECO:0000313" key="6">
    <source>
        <dbReference type="Proteomes" id="UP001596250"/>
    </source>
</evidence>
<keyword evidence="6" id="KW-1185">Reference proteome</keyword>
<dbReference type="PRINTS" id="PR00036">
    <property type="entry name" value="HTHLACI"/>
</dbReference>
<keyword evidence="3" id="KW-0804">Transcription</keyword>
<name>A0ABW1IV66_9BACL</name>
<keyword evidence="2 5" id="KW-0238">DNA-binding</keyword>
<accession>A0ABW1IV66</accession>
<evidence type="ECO:0000259" key="4">
    <source>
        <dbReference type="PROSITE" id="PS50932"/>
    </source>
</evidence>
<dbReference type="RefSeq" id="WP_379896565.1">
    <property type="nucleotide sequence ID" value="NZ_CBCSCT010000005.1"/>
</dbReference>
<dbReference type="InterPro" id="IPR028082">
    <property type="entry name" value="Peripla_BP_I"/>
</dbReference>
<dbReference type="SMART" id="SM00354">
    <property type="entry name" value="HTH_LACI"/>
    <property type="match status" value="1"/>
</dbReference>
<gene>
    <name evidence="5" type="ORF">ACFPXP_21665</name>
</gene>
<feature type="domain" description="HTH lacI-type" evidence="4">
    <location>
        <begin position="5"/>
        <end position="58"/>
    </location>
</feature>
<dbReference type="SUPFAM" id="SSF53822">
    <property type="entry name" value="Periplasmic binding protein-like I"/>
    <property type="match status" value="1"/>
</dbReference>